<proteinExistence type="predicted"/>
<evidence type="ECO:0000259" key="1">
    <source>
        <dbReference type="Pfam" id="PF13304"/>
    </source>
</evidence>
<dbReference type="Gene3D" id="3.40.50.300">
    <property type="entry name" value="P-loop containing nucleotide triphosphate hydrolases"/>
    <property type="match status" value="1"/>
</dbReference>
<dbReference type="GO" id="GO:0016887">
    <property type="term" value="F:ATP hydrolysis activity"/>
    <property type="evidence" value="ECO:0007669"/>
    <property type="project" value="InterPro"/>
</dbReference>
<dbReference type="GO" id="GO:0005524">
    <property type="term" value="F:ATP binding"/>
    <property type="evidence" value="ECO:0007669"/>
    <property type="project" value="UniProtKB-KW"/>
</dbReference>
<comment type="caution">
    <text evidence="2">The sequence shown here is derived from an EMBL/GenBank/DDBJ whole genome shotgun (WGS) entry which is preliminary data.</text>
</comment>
<feature type="domain" description="ATPase AAA-type core" evidence="1">
    <location>
        <begin position="2"/>
        <end position="40"/>
    </location>
</feature>
<evidence type="ECO:0000313" key="2">
    <source>
        <dbReference type="EMBL" id="HFC93533.1"/>
    </source>
</evidence>
<sequence length="96" mass="11101">YLFIDEIDNGIHFSILDTIWKTILTLSKELNVQVFATTHSKECIESFNHAQLKISNTPSSYFEMVRGSKTGKLSMRALDSDQLDYELKHQGRYRGE</sequence>
<feature type="non-terminal residue" evidence="2">
    <location>
        <position position="1"/>
    </location>
</feature>
<dbReference type="InterPro" id="IPR027417">
    <property type="entry name" value="P-loop_NTPase"/>
</dbReference>
<organism evidence="2">
    <name type="scientific">Leucothrix mucor</name>
    <dbReference type="NCBI Taxonomy" id="45248"/>
    <lineage>
        <taxon>Bacteria</taxon>
        <taxon>Pseudomonadati</taxon>
        <taxon>Pseudomonadota</taxon>
        <taxon>Gammaproteobacteria</taxon>
        <taxon>Thiotrichales</taxon>
        <taxon>Thiotrichaceae</taxon>
        <taxon>Leucothrix</taxon>
    </lineage>
</organism>
<dbReference type="SUPFAM" id="SSF52540">
    <property type="entry name" value="P-loop containing nucleoside triphosphate hydrolases"/>
    <property type="match status" value="1"/>
</dbReference>
<dbReference type="EMBL" id="DRMS01000457">
    <property type="protein sequence ID" value="HFC93533.1"/>
    <property type="molecule type" value="Genomic_DNA"/>
</dbReference>
<reference evidence="2" key="1">
    <citation type="journal article" date="2020" name="mSystems">
        <title>Genome- and Community-Level Interaction Insights into Carbon Utilization and Element Cycling Functions of Hydrothermarchaeota in Hydrothermal Sediment.</title>
        <authorList>
            <person name="Zhou Z."/>
            <person name="Liu Y."/>
            <person name="Xu W."/>
            <person name="Pan J."/>
            <person name="Luo Z.H."/>
            <person name="Li M."/>
        </authorList>
    </citation>
    <scope>NUCLEOTIDE SEQUENCE [LARGE SCALE GENOMIC DNA]</scope>
    <source>
        <strain evidence="2">HyVt-493</strain>
    </source>
</reference>
<name>A0A7V2WVV2_LEUMU</name>
<dbReference type="InterPro" id="IPR003959">
    <property type="entry name" value="ATPase_AAA_core"/>
</dbReference>
<keyword evidence="2" id="KW-0067">ATP-binding</keyword>
<keyword evidence="2" id="KW-0547">Nucleotide-binding</keyword>
<gene>
    <name evidence="2" type="ORF">ENJ51_12055</name>
</gene>
<dbReference type="Proteomes" id="UP000885750">
    <property type="component" value="Unassembled WGS sequence"/>
</dbReference>
<dbReference type="AlphaFoldDB" id="A0A7V2WVV2"/>
<accession>A0A7V2WVV2</accession>
<dbReference type="Pfam" id="PF13304">
    <property type="entry name" value="AAA_21"/>
    <property type="match status" value="1"/>
</dbReference>
<protein>
    <submittedName>
        <fullName evidence="2">ATP-binding protein</fullName>
    </submittedName>
</protein>